<dbReference type="GO" id="GO:0103041">
    <property type="term" value="F:thiosulfate-thioredoxin sulfurtransferase activity"/>
    <property type="evidence" value="ECO:0007669"/>
    <property type="project" value="RHEA"/>
</dbReference>
<dbReference type="AlphaFoldDB" id="A0A1V3L005"/>
<dbReference type="GO" id="GO:0004792">
    <property type="term" value="F:thiosulfate-cyanide sulfurtransferase activity"/>
    <property type="evidence" value="ECO:0007669"/>
    <property type="project" value="UniProtKB-UniRule"/>
</dbReference>
<reference evidence="5 6" key="1">
    <citation type="submission" date="2016-10" db="EMBL/GenBank/DDBJ databases">
        <title>Rodentibacter gen. nov. and new species.</title>
        <authorList>
            <person name="Christensen H."/>
        </authorList>
    </citation>
    <scope>NUCLEOTIDE SEQUENCE [LARGE SCALE GENOMIC DNA]</scope>
    <source>
        <strain evidence="5 6">Ac81</strain>
    </source>
</reference>
<name>A0A1V3L005_9PAST</name>
<dbReference type="GO" id="GO:0005737">
    <property type="term" value="C:cytoplasm"/>
    <property type="evidence" value="ECO:0007669"/>
    <property type="project" value="UniProtKB-SubCell"/>
</dbReference>
<keyword evidence="6" id="KW-1185">Reference proteome</keyword>
<dbReference type="NCBIfam" id="NF001195">
    <property type="entry name" value="PRK00162.1"/>
    <property type="match status" value="1"/>
</dbReference>
<keyword evidence="2 3" id="KW-0808">Transferase</keyword>
<evidence type="ECO:0000259" key="4">
    <source>
        <dbReference type="PROSITE" id="PS50206"/>
    </source>
</evidence>
<comment type="catalytic activity">
    <reaction evidence="3">
        <text>thiosulfate + [thioredoxin]-dithiol = [thioredoxin]-disulfide + hydrogen sulfide + sulfite + 2 H(+)</text>
        <dbReference type="Rhea" id="RHEA:83859"/>
        <dbReference type="Rhea" id="RHEA-COMP:10698"/>
        <dbReference type="Rhea" id="RHEA-COMP:10700"/>
        <dbReference type="ChEBI" id="CHEBI:15378"/>
        <dbReference type="ChEBI" id="CHEBI:17359"/>
        <dbReference type="ChEBI" id="CHEBI:29919"/>
        <dbReference type="ChEBI" id="CHEBI:29950"/>
        <dbReference type="ChEBI" id="CHEBI:33542"/>
        <dbReference type="ChEBI" id="CHEBI:50058"/>
    </reaction>
</comment>
<organism evidence="5 6">
    <name type="scientific">Rodentibacter ratti</name>
    <dbReference type="NCBI Taxonomy" id="1906745"/>
    <lineage>
        <taxon>Bacteria</taxon>
        <taxon>Pseudomonadati</taxon>
        <taxon>Pseudomonadota</taxon>
        <taxon>Gammaproteobacteria</taxon>
        <taxon>Pasteurellales</taxon>
        <taxon>Pasteurellaceae</taxon>
        <taxon>Rodentibacter</taxon>
    </lineage>
</organism>
<dbReference type="CDD" id="cd01444">
    <property type="entry name" value="GlpE_ST"/>
    <property type="match status" value="1"/>
</dbReference>
<dbReference type="SMART" id="SM00450">
    <property type="entry name" value="RHOD"/>
    <property type="match status" value="1"/>
</dbReference>
<dbReference type="HAMAP" id="MF_01009">
    <property type="entry name" value="Thiosulf_sulfurtr"/>
    <property type="match status" value="1"/>
</dbReference>
<dbReference type="RefSeq" id="WP_077495813.1">
    <property type="nucleotide sequence ID" value="NZ_MLAG01000015.1"/>
</dbReference>
<gene>
    <name evidence="3" type="primary">glpE</name>
    <name evidence="5" type="ORF">BKG92_03750</name>
</gene>
<dbReference type="Proteomes" id="UP000188573">
    <property type="component" value="Unassembled WGS sequence"/>
</dbReference>
<dbReference type="PROSITE" id="PS50206">
    <property type="entry name" value="RHODANESE_3"/>
    <property type="match status" value="1"/>
</dbReference>
<dbReference type="SUPFAM" id="SSF52821">
    <property type="entry name" value="Rhodanese/Cell cycle control phosphatase"/>
    <property type="match status" value="1"/>
</dbReference>
<dbReference type="InterPro" id="IPR050229">
    <property type="entry name" value="GlpE_sulfurtransferase"/>
</dbReference>
<dbReference type="PANTHER" id="PTHR43031">
    <property type="entry name" value="FAD-DEPENDENT OXIDOREDUCTASE"/>
    <property type="match status" value="1"/>
</dbReference>
<evidence type="ECO:0000313" key="6">
    <source>
        <dbReference type="Proteomes" id="UP000188573"/>
    </source>
</evidence>
<sequence length="107" mass="12184">MSFKEITPQQAWEMAQQGAILADVRDAQRYTYSHPKGAFHLTNQTFLQFEELVDFDSPIIISCYHGISSRNVATFLTEQGYENVYSVIGGFDGWMREELPVEGLVSE</sequence>
<dbReference type="InterPro" id="IPR036873">
    <property type="entry name" value="Rhodanese-like_dom_sf"/>
</dbReference>
<proteinExistence type="inferred from homology"/>
<evidence type="ECO:0000256" key="1">
    <source>
        <dbReference type="ARBA" id="ARBA00022490"/>
    </source>
</evidence>
<feature type="domain" description="Rhodanese" evidence="4">
    <location>
        <begin position="15"/>
        <end position="103"/>
    </location>
</feature>
<dbReference type="InterPro" id="IPR023695">
    <property type="entry name" value="Thiosulf_sulfurTrfase"/>
</dbReference>
<dbReference type="Pfam" id="PF00581">
    <property type="entry name" value="Rhodanese"/>
    <property type="match status" value="1"/>
</dbReference>
<comment type="subcellular location">
    <subcellularLocation>
        <location evidence="3">Cytoplasm</location>
    </subcellularLocation>
</comment>
<feature type="active site" description="Cysteine persulfide intermediate" evidence="3">
    <location>
        <position position="63"/>
    </location>
</feature>
<comment type="similarity">
    <text evidence="3">Belongs to the GlpE family.</text>
</comment>
<comment type="caution">
    <text evidence="5">The sequence shown here is derived from an EMBL/GenBank/DDBJ whole genome shotgun (WGS) entry which is preliminary data.</text>
</comment>
<evidence type="ECO:0000256" key="2">
    <source>
        <dbReference type="ARBA" id="ARBA00022679"/>
    </source>
</evidence>
<dbReference type="EMBL" id="MLAG01000015">
    <property type="protein sequence ID" value="OOF83264.1"/>
    <property type="molecule type" value="Genomic_DNA"/>
</dbReference>
<evidence type="ECO:0000313" key="5">
    <source>
        <dbReference type="EMBL" id="OOF83264.1"/>
    </source>
</evidence>
<keyword evidence="1 3" id="KW-0963">Cytoplasm</keyword>
<dbReference type="EC" id="2.8.1.1" evidence="3"/>
<comment type="function">
    <text evidence="3">Transferase that catalyzes the transfer of sulfur from thiosulfate to thiophilic acceptors such as cyanide or dithiols. May function in a CysM-independent thiosulfate assimilation pathway by catalyzing the conversion of thiosulfate to sulfite, which can then be used for L-cysteine biosynthesis.</text>
</comment>
<protein>
    <recommendedName>
        <fullName evidence="3">Thiosulfate sulfurtransferase GlpE</fullName>
        <ecNumber evidence="3">2.8.1.1</ecNumber>
    </recommendedName>
</protein>
<evidence type="ECO:0000256" key="3">
    <source>
        <dbReference type="HAMAP-Rule" id="MF_01009"/>
    </source>
</evidence>
<dbReference type="Gene3D" id="3.40.250.10">
    <property type="entry name" value="Rhodanese-like domain"/>
    <property type="match status" value="1"/>
</dbReference>
<dbReference type="InterPro" id="IPR001763">
    <property type="entry name" value="Rhodanese-like_dom"/>
</dbReference>
<comment type="catalytic activity">
    <reaction evidence="3">
        <text>thiosulfate + hydrogen cyanide = thiocyanate + sulfite + 2 H(+)</text>
        <dbReference type="Rhea" id="RHEA:16881"/>
        <dbReference type="ChEBI" id="CHEBI:15378"/>
        <dbReference type="ChEBI" id="CHEBI:17359"/>
        <dbReference type="ChEBI" id="CHEBI:18022"/>
        <dbReference type="ChEBI" id="CHEBI:18407"/>
        <dbReference type="ChEBI" id="CHEBI:33542"/>
        <dbReference type="EC" id="2.8.1.1"/>
    </reaction>
</comment>
<accession>A0A1V3L005</accession>
<dbReference type="PANTHER" id="PTHR43031:SF6">
    <property type="entry name" value="THIOSULFATE SULFURTRANSFERASE GLPE"/>
    <property type="match status" value="1"/>
</dbReference>